<feature type="transmembrane region" description="Helical" evidence="2">
    <location>
        <begin position="262"/>
        <end position="280"/>
    </location>
</feature>
<evidence type="ECO:0000256" key="2">
    <source>
        <dbReference type="SAM" id="Phobius"/>
    </source>
</evidence>
<feature type="transmembrane region" description="Helical" evidence="2">
    <location>
        <begin position="28"/>
        <end position="49"/>
    </location>
</feature>
<keyword evidence="2" id="KW-0472">Membrane</keyword>
<dbReference type="Pfam" id="PF14258">
    <property type="entry name" value="DUF4350"/>
    <property type="match status" value="1"/>
</dbReference>
<name>A0A939DVL3_9MICO</name>
<dbReference type="Proteomes" id="UP000664385">
    <property type="component" value="Unassembled WGS sequence"/>
</dbReference>
<protein>
    <submittedName>
        <fullName evidence="4">DUF4350 domain-containing protein</fullName>
    </submittedName>
</protein>
<feature type="compositionally biased region" description="Polar residues" evidence="1">
    <location>
        <begin position="1"/>
        <end position="14"/>
    </location>
</feature>
<gene>
    <name evidence="4" type="ORF">JF543_07100</name>
</gene>
<comment type="caution">
    <text evidence="4">The sequence shown here is derived from an EMBL/GenBank/DDBJ whole genome shotgun (WGS) entry which is preliminary data.</text>
</comment>
<accession>A0A939DVL3</accession>
<keyword evidence="2" id="KW-1133">Transmembrane helix</keyword>
<keyword evidence="2" id="KW-0812">Transmembrane</keyword>
<feature type="domain" description="DUF4350" evidence="3">
    <location>
        <begin position="61"/>
        <end position="229"/>
    </location>
</feature>
<evidence type="ECO:0000313" key="4">
    <source>
        <dbReference type="EMBL" id="MBN8205726.1"/>
    </source>
</evidence>
<evidence type="ECO:0000313" key="5">
    <source>
        <dbReference type="Proteomes" id="UP000664385"/>
    </source>
</evidence>
<feature type="region of interest" description="Disordered" evidence="1">
    <location>
        <begin position="1"/>
        <end position="21"/>
    </location>
</feature>
<proteinExistence type="predicted"/>
<dbReference type="InterPro" id="IPR025646">
    <property type="entry name" value="DUF4350"/>
</dbReference>
<sequence length="401" mass="41809">MTDDTTTSDATVGRSTAAAPPRGRVGRALGWLSIVVMVVVLTLMTLRLLTIAPDLSGPLNPESPGPNGAKAIAELTRQEGVQIEITRSRAVAAAEVGPDSTLVLTDPAALSDAAALELIESADRVVLLTSSARMLRLLDLGERGLPTGLVSAGCDLAEFARVGSIDADRAFTPASGVIGCFADTSGDAAVLRSTDTQTGRSVTMVDASGLLTNQHLAENGNAALGLALLAQTDEIVWYVPTFEDGDRTDGGPADLGDLTPDWLTPVILLLLLAGVAVVVWRGRRFGPLVTESLPVTVRVSETMHGRARLTAKSADAAHAAFAIRDGSRRRLAARLSLSPTAGAHEVADAAADRLRVPRGSLHELLAGSPPHSDHDLVDIARRLADLETAVDAAVHTERNLP</sequence>
<evidence type="ECO:0000259" key="3">
    <source>
        <dbReference type="Pfam" id="PF14258"/>
    </source>
</evidence>
<dbReference type="EMBL" id="JAEMWU010000001">
    <property type="protein sequence ID" value="MBN8205726.1"/>
    <property type="molecule type" value="Genomic_DNA"/>
</dbReference>
<dbReference type="AlphaFoldDB" id="A0A939DVL3"/>
<reference evidence="4" key="1">
    <citation type="submission" date="2020-12" db="EMBL/GenBank/DDBJ databases">
        <title>PHA producing bacteria isolated from mangrove.</title>
        <authorList>
            <person name="Zheng W."/>
            <person name="Yu S."/>
            <person name="Huang Y."/>
        </authorList>
    </citation>
    <scope>NUCLEOTIDE SEQUENCE</scope>
    <source>
        <strain evidence="4">GN8-5</strain>
    </source>
</reference>
<dbReference type="RefSeq" id="WP_179411279.1">
    <property type="nucleotide sequence ID" value="NZ_JAEMWU010000001.1"/>
</dbReference>
<organism evidence="4 5">
    <name type="scientific">Microbacterium esteraromaticum</name>
    <dbReference type="NCBI Taxonomy" id="57043"/>
    <lineage>
        <taxon>Bacteria</taxon>
        <taxon>Bacillati</taxon>
        <taxon>Actinomycetota</taxon>
        <taxon>Actinomycetes</taxon>
        <taxon>Micrococcales</taxon>
        <taxon>Microbacteriaceae</taxon>
        <taxon>Microbacterium</taxon>
    </lineage>
</organism>
<evidence type="ECO:0000256" key="1">
    <source>
        <dbReference type="SAM" id="MobiDB-lite"/>
    </source>
</evidence>